<name>A0A2P2IZ39_RHIMU</name>
<evidence type="ECO:0000313" key="1">
    <source>
        <dbReference type="EMBL" id="MBW86499.1"/>
    </source>
</evidence>
<accession>A0A2P2IZ39</accession>
<dbReference type="AlphaFoldDB" id="A0A2P2IZ39"/>
<protein>
    <submittedName>
        <fullName evidence="1">CCR4-NOT transcription complex subunit 3 isoform X2</fullName>
    </submittedName>
</protein>
<dbReference type="EMBL" id="GGEC01006016">
    <property type="protein sequence ID" value="MBW86499.1"/>
    <property type="molecule type" value="Transcribed_RNA"/>
</dbReference>
<sequence>MQLLQILLHLLQHWLLWQRRKKLLASLVVDHPHLLLMLPSQGALVEAASLVSPHLVCLLFLAWFPPVEPSVQCPWPLT</sequence>
<reference evidence="1" key="1">
    <citation type="submission" date="2018-02" db="EMBL/GenBank/DDBJ databases">
        <title>Rhizophora mucronata_Transcriptome.</title>
        <authorList>
            <person name="Meera S.P."/>
            <person name="Sreeshan A."/>
            <person name="Augustine A."/>
        </authorList>
    </citation>
    <scope>NUCLEOTIDE SEQUENCE</scope>
    <source>
        <tissue evidence="1">Leaf</tissue>
    </source>
</reference>
<organism evidence="1">
    <name type="scientific">Rhizophora mucronata</name>
    <name type="common">Asiatic mangrove</name>
    <dbReference type="NCBI Taxonomy" id="61149"/>
    <lineage>
        <taxon>Eukaryota</taxon>
        <taxon>Viridiplantae</taxon>
        <taxon>Streptophyta</taxon>
        <taxon>Embryophyta</taxon>
        <taxon>Tracheophyta</taxon>
        <taxon>Spermatophyta</taxon>
        <taxon>Magnoliopsida</taxon>
        <taxon>eudicotyledons</taxon>
        <taxon>Gunneridae</taxon>
        <taxon>Pentapetalae</taxon>
        <taxon>rosids</taxon>
        <taxon>fabids</taxon>
        <taxon>Malpighiales</taxon>
        <taxon>Rhizophoraceae</taxon>
        <taxon>Rhizophora</taxon>
    </lineage>
</organism>
<proteinExistence type="predicted"/>